<evidence type="ECO:0008006" key="5">
    <source>
        <dbReference type="Google" id="ProtNLM"/>
    </source>
</evidence>
<dbReference type="Proteomes" id="UP000515349">
    <property type="component" value="Chromosome"/>
</dbReference>
<dbReference type="EMBL" id="CP059472">
    <property type="protein sequence ID" value="QMS97734.1"/>
    <property type="molecule type" value="Genomic_DNA"/>
</dbReference>
<sequence length="88" mass="8830">MKKSIFMAAAFAAVTLISCKKTETTATDVNADSTDAVVIVDADSMPVMSDSTAVGGALDATGDAIEDGAQNVKEGAQEATDGDGDVTK</sequence>
<protein>
    <recommendedName>
        <fullName evidence="5">Entericidin</fullName>
    </recommendedName>
</protein>
<dbReference type="PROSITE" id="PS51257">
    <property type="entry name" value="PROKAR_LIPOPROTEIN"/>
    <property type="match status" value="1"/>
</dbReference>
<gene>
    <name evidence="2" type="ORF">H1R16_08375</name>
    <name evidence="1" type="ORF">H2507_07065</name>
</gene>
<organism evidence="2 3">
    <name type="scientific">Marnyiella aurantia</name>
    <dbReference type="NCBI Taxonomy" id="2758037"/>
    <lineage>
        <taxon>Bacteria</taxon>
        <taxon>Pseudomonadati</taxon>
        <taxon>Bacteroidota</taxon>
        <taxon>Flavobacteriia</taxon>
        <taxon>Flavobacteriales</taxon>
        <taxon>Weeksellaceae</taxon>
        <taxon>Marnyiella</taxon>
    </lineage>
</organism>
<reference evidence="1" key="3">
    <citation type="submission" date="2020-07" db="EMBL/GenBank/DDBJ databases">
        <authorList>
            <person name="Yang C."/>
        </authorList>
    </citation>
    <scope>NUCLEOTIDE SEQUENCE</scope>
    <source>
        <strain evidence="1">Cx-624</strain>
    </source>
</reference>
<evidence type="ECO:0000313" key="3">
    <source>
        <dbReference type="Proteomes" id="UP000515349"/>
    </source>
</evidence>
<name>A0A7D7LPE9_9FLAO</name>
<dbReference type="EMBL" id="JACEUX010000002">
    <property type="protein sequence ID" value="MBA5246924.1"/>
    <property type="molecule type" value="Genomic_DNA"/>
</dbReference>
<reference evidence="4" key="2">
    <citation type="submission" date="2020-07" db="EMBL/GenBank/DDBJ databases">
        <title>Flavobacterium sp. xlx-214.</title>
        <authorList>
            <person name="Yang C."/>
        </authorList>
    </citation>
    <scope>NUCLEOTIDE SEQUENCE [LARGE SCALE GENOMIC DNA]</scope>
    <source>
        <strain evidence="4">CX-624</strain>
    </source>
</reference>
<evidence type="ECO:0000313" key="4">
    <source>
        <dbReference type="Proteomes" id="UP000539710"/>
    </source>
</evidence>
<evidence type="ECO:0000313" key="2">
    <source>
        <dbReference type="EMBL" id="QMS97734.1"/>
    </source>
</evidence>
<evidence type="ECO:0000313" key="1">
    <source>
        <dbReference type="EMBL" id="MBA5246924.1"/>
    </source>
</evidence>
<dbReference type="AlphaFoldDB" id="A0A7D7LPE9"/>
<dbReference type="RefSeq" id="WP_181887029.1">
    <property type="nucleotide sequence ID" value="NZ_CP059472.1"/>
</dbReference>
<reference evidence="2 3" key="1">
    <citation type="submission" date="2020-07" db="EMBL/GenBank/DDBJ databases">
        <title>Chryseobacterium sp.cx-624.</title>
        <authorList>
            <person name="Yang C."/>
        </authorList>
    </citation>
    <scope>NUCLEOTIDE SEQUENCE [LARGE SCALE GENOMIC DNA]</scope>
    <source>
        <strain evidence="3">cx-624</strain>
        <strain evidence="2">Cx-624</strain>
    </source>
</reference>
<dbReference type="Proteomes" id="UP000539710">
    <property type="component" value="Unassembled WGS sequence"/>
</dbReference>
<dbReference type="KEGG" id="cbau:H1R16_08375"/>
<accession>A0A7D7LPE9</accession>
<proteinExistence type="predicted"/>
<keyword evidence="4" id="KW-1185">Reference proteome</keyword>